<dbReference type="PANTHER" id="PTHR48086">
    <property type="entry name" value="SODIUM/PROLINE SYMPORTER-RELATED"/>
    <property type="match status" value="1"/>
</dbReference>
<dbReference type="InterPro" id="IPR038377">
    <property type="entry name" value="Na/Glc_symporter_sf"/>
</dbReference>
<dbReference type="InterPro" id="IPR001734">
    <property type="entry name" value="Na/solute_symporter"/>
</dbReference>
<evidence type="ECO:0000256" key="7">
    <source>
        <dbReference type="ARBA" id="ARBA00022989"/>
    </source>
</evidence>
<feature type="transmembrane region" description="Helical" evidence="12">
    <location>
        <begin position="48"/>
        <end position="71"/>
    </location>
</feature>
<dbReference type="Gene3D" id="1.20.1730.10">
    <property type="entry name" value="Sodium/glucose cotransporter"/>
    <property type="match status" value="1"/>
</dbReference>
<dbReference type="InterPro" id="IPR018212">
    <property type="entry name" value="Na/solute_symporter_CS"/>
</dbReference>
<evidence type="ECO:0000256" key="6">
    <source>
        <dbReference type="ARBA" id="ARBA00022847"/>
    </source>
</evidence>
<comment type="similarity">
    <text evidence="2 11">Belongs to the sodium:solute symporter (SSF) (TC 2.A.21) family.</text>
</comment>
<proteinExistence type="inferred from homology"/>
<feature type="transmembrane region" description="Helical" evidence="12">
    <location>
        <begin position="156"/>
        <end position="175"/>
    </location>
</feature>
<feature type="transmembrane region" description="Helical" evidence="12">
    <location>
        <begin position="77"/>
        <end position="95"/>
    </location>
</feature>
<sequence>MGSAEIFGIVLFGIIIALTMYVTYLASKRTSGTGDFYAAGRSLTGFQNGLAIAGDYLSAASFLGIAGLVALHGYDGFMYSIGWLMGYVIVLYIIAEPFRNSGNFTVSDVISYRLEQRPVRTAGAIVTMAITAFYMISQLVGAGAIINLLVGIPYEVSLVIVGVLMMIYVTLGGMLATSWVQIIKAVILMAAMLLMLIFIALIFKFNLSSLFGTIIEGANIGRFGEVGGQGMQFLTPGHLYTNPIDLLSLGLTLILGTAGLSHLLVRFFTVPTAQAARSSVVWGMVIIGSFYFIIAIIGFAAAALVGEDAINEAGGGGNMAAPLLAQALGGGAGTIGGELFMAGISAVAFATIVAVVAGLVITGAGVFAHDIYTNVIKRGEVDQRKQFKVARITAFVIGVVSIILGILAKNFNVAQLVTYAFAVGASSNLPVIIFSIYWRRFNTKGAVASMLTGTFTTVILILLSPPIMGDGAIFPLTNPGLVSIPLGFLAGIIVSLMTKPEDNDKIFAEMSVRSHTGLGAEK</sequence>
<feature type="transmembrane region" description="Helical" evidence="12">
    <location>
        <begin position="182"/>
        <end position="203"/>
    </location>
</feature>
<feature type="transmembrane region" description="Helical" evidence="12">
    <location>
        <begin position="389"/>
        <end position="407"/>
    </location>
</feature>
<evidence type="ECO:0000256" key="8">
    <source>
        <dbReference type="ARBA" id="ARBA00023053"/>
    </source>
</evidence>
<gene>
    <name evidence="13" type="ORF">H9895_10685</name>
</gene>
<dbReference type="PROSITE" id="PS00456">
    <property type="entry name" value="NA_SOLUT_SYMP_1"/>
    <property type="match status" value="1"/>
</dbReference>
<evidence type="ECO:0000256" key="10">
    <source>
        <dbReference type="ARBA" id="ARBA00023136"/>
    </source>
</evidence>
<comment type="subcellular location">
    <subcellularLocation>
        <location evidence="1">Cell membrane</location>
        <topology evidence="1">Multi-pass membrane protein</topology>
    </subcellularLocation>
</comment>
<feature type="transmembrane region" description="Helical" evidence="12">
    <location>
        <begin position="445"/>
        <end position="468"/>
    </location>
</feature>
<evidence type="ECO:0000256" key="5">
    <source>
        <dbReference type="ARBA" id="ARBA00022692"/>
    </source>
</evidence>
<dbReference type="InterPro" id="IPR050277">
    <property type="entry name" value="Sodium:Solute_Symporter"/>
</dbReference>
<feature type="transmembrane region" description="Helical" evidence="12">
    <location>
        <begin position="122"/>
        <end position="150"/>
    </location>
</feature>
<dbReference type="GO" id="GO:0006811">
    <property type="term" value="P:monoatomic ion transport"/>
    <property type="evidence" value="ECO:0007669"/>
    <property type="project" value="UniProtKB-KW"/>
</dbReference>
<keyword evidence="10 12" id="KW-0472">Membrane</keyword>
<keyword evidence="5 12" id="KW-0812">Transmembrane</keyword>
<evidence type="ECO:0000256" key="4">
    <source>
        <dbReference type="ARBA" id="ARBA00022475"/>
    </source>
</evidence>
<keyword evidence="4" id="KW-1003">Cell membrane</keyword>
<evidence type="ECO:0000313" key="14">
    <source>
        <dbReference type="Proteomes" id="UP000823937"/>
    </source>
</evidence>
<feature type="transmembrane region" description="Helical" evidence="12">
    <location>
        <begin position="280"/>
        <end position="305"/>
    </location>
</feature>
<dbReference type="EMBL" id="DXHX01000153">
    <property type="protein sequence ID" value="HIV75534.1"/>
    <property type="molecule type" value="Genomic_DNA"/>
</dbReference>
<dbReference type="Pfam" id="PF00474">
    <property type="entry name" value="SSF"/>
    <property type="match status" value="1"/>
</dbReference>
<protein>
    <submittedName>
        <fullName evidence="13">Cation acetate symporter</fullName>
    </submittedName>
</protein>
<keyword evidence="3" id="KW-0813">Transport</keyword>
<evidence type="ECO:0000313" key="13">
    <source>
        <dbReference type="EMBL" id="HIV75534.1"/>
    </source>
</evidence>
<dbReference type="Proteomes" id="UP000823937">
    <property type="component" value="Unassembled WGS sequence"/>
</dbReference>
<feature type="transmembrane region" description="Helical" evidence="12">
    <location>
        <begin position="246"/>
        <end position="268"/>
    </location>
</feature>
<keyword evidence="7 12" id="KW-1133">Transmembrane helix</keyword>
<feature type="transmembrane region" description="Helical" evidence="12">
    <location>
        <begin position="419"/>
        <end position="438"/>
    </location>
</feature>
<name>A0A9D1TKJ4_9BACI</name>
<keyword evidence="9" id="KW-0406">Ion transport</keyword>
<evidence type="ECO:0000256" key="2">
    <source>
        <dbReference type="ARBA" id="ARBA00006434"/>
    </source>
</evidence>
<dbReference type="PANTHER" id="PTHR48086:SF6">
    <property type="entry name" value="CATION_ACETATE SYMPORTER ACTP"/>
    <property type="match status" value="1"/>
</dbReference>
<evidence type="ECO:0000256" key="9">
    <source>
        <dbReference type="ARBA" id="ARBA00023065"/>
    </source>
</evidence>
<accession>A0A9D1TKJ4</accession>
<evidence type="ECO:0000256" key="1">
    <source>
        <dbReference type="ARBA" id="ARBA00004651"/>
    </source>
</evidence>
<evidence type="ECO:0000256" key="11">
    <source>
        <dbReference type="RuleBase" id="RU362091"/>
    </source>
</evidence>
<feature type="transmembrane region" description="Helical" evidence="12">
    <location>
        <begin position="6"/>
        <end position="27"/>
    </location>
</feature>
<dbReference type="GO" id="GO:0015123">
    <property type="term" value="F:acetate transmembrane transporter activity"/>
    <property type="evidence" value="ECO:0007669"/>
    <property type="project" value="TreeGrafter"/>
</dbReference>
<evidence type="ECO:0000256" key="12">
    <source>
        <dbReference type="SAM" id="Phobius"/>
    </source>
</evidence>
<reference evidence="13" key="1">
    <citation type="journal article" date="2021" name="PeerJ">
        <title>Extensive microbial diversity within the chicken gut microbiome revealed by metagenomics and culture.</title>
        <authorList>
            <person name="Gilroy R."/>
            <person name="Ravi A."/>
            <person name="Getino M."/>
            <person name="Pursley I."/>
            <person name="Horton D.L."/>
            <person name="Alikhan N.F."/>
            <person name="Baker D."/>
            <person name="Gharbi K."/>
            <person name="Hall N."/>
            <person name="Watson M."/>
            <person name="Adriaenssens E.M."/>
            <person name="Foster-Nyarko E."/>
            <person name="Jarju S."/>
            <person name="Secka A."/>
            <person name="Antonio M."/>
            <person name="Oren A."/>
            <person name="Chaudhuri R.R."/>
            <person name="La Ragione R."/>
            <person name="Hildebrand F."/>
            <person name="Pallen M.J."/>
        </authorList>
    </citation>
    <scope>NUCLEOTIDE SEQUENCE</scope>
    <source>
        <strain evidence="13">CHK169-2315</strain>
    </source>
</reference>
<dbReference type="AlphaFoldDB" id="A0A9D1TKJ4"/>
<dbReference type="GO" id="GO:0006847">
    <property type="term" value="P:plasma membrane acetate transport"/>
    <property type="evidence" value="ECO:0007669"/>
    <property type="project" value="TreeGrafter"/>
</dbReference>
<reference evidence="13" key="2">
    <citation type="submission" date="2021-04" db="EMBL/GenBank/DDBJ databases">
        <authorList>
            <person name="Gilroy R."/>
        </authorList>
    </citation>
    <scope>NUCLEOTIDE SEQUENCE</scope>
    <source>
        <strain evidence="13">CHK169-2315</strain>
    </source>
</reference>
<feature type="transmembrane region" description="Helical" evidence="12">
    <location>
        <begin position="339"/>
        <end position="368"/>
    </location>
</feature>
<keyword evidence="8" id="KW-0915">Sodium</keyword>
<evidence type="ECO:0000256" key="3">
    <source>
        <dbReference type="ARBA" id="ARBA00022448"/>
    </source>
</evidence>
<dbReference type="NCBIfam" id="TIGR00813">
    <property type="entry name" value="sss"/>
    <property type="match status" value="1"/>
</dbReference>
<keyword evidence="6" id="KW-0769">Symport</keyword>
<dbReference type="CDD" id="cd11480">
    <property type="entry name" value="SLC5sbd_u4"/>
    <property type="match status" value="1"/>
</dbReference>
<comment type="caution">
    <text evidence="13">The sequence shown here is derived from an EMBL/GenBank/DDBJ whole genome shotgun (WGS) entry which is preliminary data.</text>
</comment>
<organism evidence="13 14">
    <name type="scientific">Candidatus Pseudogracilibacillus intestinigallinarum</name>
    <dbReference type="NCBI Taxonomy" id="2838742"/>
    <lineage>
        <taxon>Bacteria</taxon>
        <taxon>Bacillati</taxon>
        <taxon>Bacillota</taxon>
        <taxon>Bacilli</taxon>
        <taxon>Bacillales</taxon>
        <taxon>Bacillaceae</taxon>
        <taxon>Pseudogracilibacillus</taxon>
    </lineage>
</organism>
<dbReference type="GO" id="GO:0015293">
    <property type="term" value="F:symporter activity"/>
    <property type="evidence" value="ECO:0007669"/>
    <property type="project" value="UniProtKB-KW"/>
</dbReference>
<dbReference type="PROSITE" id="PS50283">
    <property type="entry name" value="NA_SOLUT_SYMP_3"/>
    <property type="match status" value="1"/>
</dbReference>
<dbReference type="GO" id="GO:0005886">
    <property type="term" value="C:plasma membrane"/>
    <property type="evidence" value="ECO:0007669"/>
    <property type="project" value="UniProtKB-SubCell"/>
</dbReference>
<feature type="transmembrane region" description="Helical" evidence="12">
    <location>
        <begin position="480"/>
        <end position="498"/>
    </location>
</feature>